<evidence type="ECO:0000313" key="1">
    <source>
        <dbReference type="EMBL" id="AXE37447.1"/>
    </source>
</evidence>
<proteinExistence type="predicted"/>
<dbReference type="KEGG" id="acij:JS278_00250"/>
<dbReference type="AlphaFoldDB" id="A0A344UQ99"/>
<organism evidence="1 2">
    <name type="scientific">Acidipropionibacterium virtanenii</name>
    <dbReference type="NCBI Taxonomy" id="2057246"/>
    <lineage>
        <taxon>Bacteria</taxon>
        <taxon>Bacillati</taxon>
        <taxon>Actinomycetota</taxon>
        <taxon>Actinomycetes</taxon>
        <taxon>Propionibacteriales</taxon>
        <taxon>Propionibacteriaceae</taxon>
        <taxon>Acidipropionibacterium</taxon>
    </lineage>
</organism>
<accession>A0A344UQ99</accession>
<protein>
    <submittedName>
        <fullName evidence="1">Uncharacterized protein</fullName>
    </submittedName>
</protein>
<evidence type="ECO:0000313" key="2">
    <source>
        <dbReference type="Proteomes" id="UP000251995"/>
    </source>
</evidence>
<dbReference type="OrthoDB" id="3837960at2"/>
<keyword evidence="2" id="KW-1185">Reference proteome</keyword>
<dbReference type="Proteomes" id="UP000251995">
    <property type="component" value="Chromosome"/>
</dbReference>
<dbReference type="RefSeq" id="WP_114043601.1">
    <property type="nucleotide sequence ID" value="NZ_CP025198.1"/>
</dbReference>
<sequence>MLKLNNAAPVSRLYVDFDYYIPVTITWDSYYKAAVPPIPVVATGNDILVEFSQDPEKESITQITLVTTGRADVDDVSALPSFYVPGAAVRLDKYSDESGCADLHVTAHRDCIDIRLSDQDVSSWTGSWPVIFGCSGIGEVLHMVVAWDKEGRGTAVEGILPR</sequence>
<gene>
    <name evidence="1" type="ORF">JS278_00250</name>
</gene>
<dbReference type="EMBL" id="CP025198">
    <property type="protein sequence ID" value="AXE37447.1"/>
    <property type="molecule type" value="Genomic_DNA"/>
</dbReference>
<reference evidence="1 2" key="1">
    <citation type="submission" date="2017-12" db="EMBL/GenBank/DDBJ databases">
        <title>The whole genome sequence of the Acidipropionibacterium virtanenii sp. nov. type strain JS278.</title>
        <authorList>
            <person name="Laine P."/>
            <person name="Deptula P."/>
            <person name="Varmanen P."/>
            <person name="Auvinen P."/>
        </authorList>
    </citation>
    <scope>NUCLEOTIDE SEQUENCE [LARGE SCALE GENOMIC DNA]</scope>
    <source>
        <strain evidence="1 2">JS278</strain>
    </source>
</reference>
<name>A0A344UQ99_9ACTN</name>